<dbReference type="AlphaFoldDB" id="A0A2D0KW55"/>
<dbReference type="Gene3D" id="1.20.1720.10">
    <property type="entry name" value="Multidrug resistance protein D"/>
    <property type="match status" value="1"/>
</dbReference>
<evidence type="ECO:0000256" key="6">
    <source>
        <dbReference type="ARBA" id="ARBA00022989"/>
    </source>
</evidence>
<dbReference type="NCBIfam" id="TIGR00710">
    <property type="entry name" value="efflux_Bcr_CflA"/>
    <property type="match status" value="1"/>
</dbReference>
<evidence type="ECO:0000256" key="1">
    <source>
        <dbReference type="ARBA" id="ARBA00004651"/>
    </source>
</evidence>
<evidence type="ECO:0000256" key="8">
    <source>
        <dbReference type="RuleBase" id="RU365088"/>
    </source>
</evidence>
<keyword evidence="6 8" id="KW-1133">Transmembrane helix</keyword>
<keyword evidence="5 8" id="KW-0812">Transmembrane</keyword>
<keyword evidence="11" id="KW-1185">Reference proteome</keyword>
<feature type="transmembrane region" description="Helical" evidence="8">
    <location>
        <begin position="373"/>
        <end position="391"/>
    </location>
</feature>
<evidence type="ECO:0000259" key="9">
    <source>
        <dbReference type="PROSITE" id="PS50850"/>
    </source>
</evidence>
<evidence type="ECO:0000256" key="5">
    <source>
        <dbReference type="ARBA" id="ARBA00022692"/>
    </source>
</evidence>
<dbReference type="PANTHER" id="PTHR23502">
    <property type="entry name" value="MAJOR FACILITATOR SUPERFAMILY"/>
    <property type="match status" value="1"/>
</dbReference>
<comment type="similarity">
    <text evidence="2 8">Belongs to the major facilitator superfamily. Bcr/CmlA family.</text>
</comment>
<feature type="domain" description="Major facilitator superfamily (MFS) profile" evidence="9">
    <location>
        <begin position="10"/>
        <end position="398"/>
    </location>
</feature>
<keyword evidence="8" id="KW-0997">Cell inner membrane</keyword>
<comment type="caution">
    <text evidence="10">The sequence shown here is derived from an EMBL/GenBank/DDBJ whole genome shotgun (WGS) entry which is preliminary data.</text>
</comment>
<dbReference type="PANTHER" id="PTHR23502:SF132">
    <property type="entry name" value="POLYAMINE TRANSPORTER 2-RELATED"/>
    <property type="match status" value="1"/>
</dbReference>
<evidence type="ECO:0000313" key="11">
    <source>
        <dbReference type="Proteomes" id="UP000222366"/>
    </source>
</evidence>
<dbReference type="GO" id="GO:1990961">
    <property type="term" value="P:xenobiotic detoxification by transmembrane export across the plasma membrane"/>
    <property type="evidence" value="ECO:0007669"/>
    <property type="project" value="InterPro"/>
</dbReference>
<feature type="transmembrane region" description="Helical" evidence="8">
    <location>
        <begin position="51"/>
        <end position="71"/>
    </location>
</feature>
<comment type="subcellular location">
    <subcellularLocation>
        <location evidence="8">Cell inner membrane</location>
        <topology evidence="8">Multi-pass membrane protein</topology>
    </subcellularLocation>
    <subcellularLocation>
        <location evidence="1">Cell membrane</location>
        <topology evidence="1">Multi-pass membrane protein</topology>
    </subcellularLocation>
</comment>
<feature type="transmembrane region" description="Helical" evidence="8">
    <location>
        <begin position="217"/>
        <end position="246"/>
    </location>
</feature>
<dbReference type="Proteomes" id="UP000222366">
    <property type="component" value="Unassembled WGS sequence"/>
</dbReference>
<feature type="transmembrane region" description="Helical" evidence="8">
    <location>
        <begin position="78"/>
        <end position="96"/>
    </location>
</feature>
<dbReference type="GO" id="GO:0005886">
    <property type="term" value="C:plasma membrane"/>
    <property type="evidence" value="ECO:0007669"/>
    <property type="project" value="UniProtKB-SubCell"/>
</dbReference>
<evidence type="ECO:0000313" key="10">
    <source>
        <dbReference type="EMBL" id="PHM67654.1"/>
    </source>
</evidence>
<dbReference type="PROSITE" id="PS00216">
    <property type="entry name" value="SUGAR_TRANSPORT_1"/>
    <property type="match status" value="1"/>
</dbReference>
<keyword evidence="3 8" id="KW-0813">Transport</keyword>
<dbReference type="PROSITE" id="PS50850">
    <property type="entry name" value="MFS"/>
    <property type="match status" value="1"/>
</dbReference>
<proteinExistence type="inferred from homology"/>
<dbReference type="RefSeq" id="WP_099123843.1">
    <property type="nucleotide sequence ID" value="NZ_CAWNRH010000093.1"/>
</dbReference>
<feature type="transmembrane region" description="Helical" evidence="8">
    <location>
        <begin position="108"/>
        <end position="125"/>
    </location>
</feature>
<feature type="transmembrane region" description="Helical" evidence="8">
    <location>
        <begin position="348"/>
        <end position="367"/>
    </location>
</feature>
<dbReference type="InterPro" id="IPR004812">
    <property type="entry name" value="Efflux_drug-R_Bcr/CmlA"/>
</dbReference>
<sequence length="409" mass="44579">MSRFEQNKIPAFALFLLALMTAFDVMAIDMYLPAFNAIKESLNTELVKVETSLSLFLVGLAIGQGMLGPVIDYYGRRTPLLLGILIFSLASLLTSTTDDIVLFNIGRIVQGLSGAVTLVVPRAIISDTCDAHTSARLFTILMQIVVIGPIIAPPLGSILLSVFGWRAIFLMLFALSFFTLIAAYRFIPESLPKENRETGSLSKQLYSYIKVTKNSYFLMNVLSSSFVMGTLFAYINSSAFIFLNHFGFTPKVYSYFFAANAVGMVFFGFINMKLLKFYKAAVVLKWSLLANLFFVMLLLISVTTGLTSIYFVIPLLFMSVATLSLLFGNGISVTMNSVSRAETGTASAVLGMIQYLFGGFAGLLVGLLNNGTLSGIALTMFICSTGALVTYQMAKQPKGKNDTAEALVK</sequence>
<dbReference type="Pfam" id="PF07690">
    <property type="entry name" value="MFS_1"/>
    <property type="match status" value="1"/>
</dbReference>
<feature type="transmembrane region" description="Helical" evidence="8">
    <location>
        <begin position="308"/>
        <end position="327"/>
    </location>
</feature>
<dbReference type="EMBL" id="NJAJ01000002">
    <property type="protein sequence ID" value="PHM67654.1"/>
    <property type="molecule type" value="Genomic_DNA"/>
</dbReference>
<feature type="transmembrane region" description="Helical" evidence="8">
    <location>
        <begin position="282"/>
        <end position="302"/>
    </location>
</feature>
<keyword evidence="7 8" id="KW-0472">Membrane</keyword>
<organism evidence="10 11">
    <name type="scientific">Xenorhabdus stockiae</name>
    <dbReference type="NCBI Taxonomy" id="351614"/>
    <lineage>
        <taxon>Bacteria</taxon>
        <taxon>Pseudomonadati</taxon>
        <taxon>Pseudomonadota</taxon>
        <taxon>Gammaproteobacteria</taxon>
        <taxon>Enterobacterales</taxon>
        <taxon>Morganellaceae</taxon>
        <taxon>Xenorhabdus</taxon>
    </lineage>
</organism>
<feature type="transmembrane region" description="Helical" evidence="8">
    <location>
        <begin position="252"/>
        <end position="270"/>
    </location>
</feature>
<dbReference type="InterPro" id="IPR020846">
    <property type="entry name" value="MFS_dom"/>
</dbReference>
<dbReference type="InterPro" id="IPR011701">
    <property type="entry name" value="MFS"/>
</dbReference>
<dbReference type="InterPro" id="IPR036259">
    <property type="entry name" value="MFS_trans_sf"/>
</dbReference>
<dbReference type="InterPro" id="IPR005829">
    <property type="entry name" value="Sugar_transporter_CS"/>
</dbReference>
<protein>
    <recommendedName>
        <fullName evidence="8">Bcr/CflA family efflux transporter</fullName>
    </recommendedName>
</protein>
<comment type="caution">
    <text evidence="8">Lacks conserved residue(s) required for the propagation of feature annotation.</text>
</comment>
<evidence type="ECO:0000256" key="2">
    <source>
        <dbReference type="ARBA" id="ARBA00006236"/>
    </source>
</evidence>
<feature type="transmembrane region" description="Helical" evidence="8">
    <location>
        <begin position="167"/>
        <end position="187"/>
    </location>
</feature>
<dbReference type="SUPFAM" id="SSF103473">
    <property type="entry name" value="MFS general substrate transporter"/>
    <property type="match status" value="1"/>
</dbReference>
<evidence type="ECO:0000256" key="4">
    <source>
        <dbReference type="ARBA" id="ARBA00022475"/>
    </source>
</evidence>
<evidence type="ECO:0000256" key="7">
    <source>
        <dbReference type="ARBA" id="ARBA00023136"/>
    </source>
</evidence>
<reference evidence="10 11" key="1">
    <citation type="journal article" date="2017" name="Nat. Microbiol.">
        <title>Natural product diversity associated with the nematode symbionts Photorhabdus and Xenorhabdus.</title>
        <authorList>
            <person name="Tobias N.J."/>
            <person name="Wolff H."/>
            <person name="Djahanschiri B."/>
            <person name="Grundmann F."/>
            <person name="Kronenwerth M."/>
            <person name="Shi Y.M."/>
            <person name="Simonyi S."/>
            <person name="Grun P."/>
            <person name="Shapiro-Ilan D."/>
            <person name="Pidot S.J."/>
            <person name="Stinear T.P."/>
            <person name="Ebersberger I."/>
            <person name="Bode H.B."/>
        </authorList>
    </citation>
    <scope>NUCLEOTIDE SEQUENCE [LARGE SCALE GENOMIC DNA]</scope>
    <source>
        <strain evidence="10 11">DSM 17904</strain>
    </source>
</reference>
<name>A0A2D0KW55_9GAMM</name>
<dbReference type="CDD" id="cd17320">
    <property type="entry name" value="MFS_MdfA_MDR_like"/>
    <property type="match status" value="1"/>
</dbReference>
<feature type="transmembrane region" description="Helical" evidence="8">
    <location>
        <begin position="137"/>
        <end position="161"/>
    </location>
</feature>
<accession>A0A2D0KW55</accession>
<keyword evidence="4" id="KW-1003">Cell membrane</keyword>
<evidence type="ECO:0000256" key="3">
    <source>
        <dbReference type="ARBA" id="ARBA00022448"/>
    </source>
</evidence>
<dbReference type="GO" id="GO:0042910">
    <property type="term" value="F:xenobiotic transmembrane transporter activity"/>
    <property type="evidence" value="ECO:0007669"/>
    <property type="project" value="InterPro"/>
</dbReference>
<gene>
    <name evidence="10" type="ORF">Xsto_00217</name>
</gene>